<keyword evidence="2" id="KW-0812">Transmembrane</keyword>
<keyword evidence="2" id="KW-0472">Membrane</keyword>
<protein>
    <submittedName>
        <fullName evidence="3">Uncharacterized protein</fullName>
    </submittedName>
</protein>
<keyword evidence="4" id="KW-1185">Reference proteome</keyword>
<dbReference type="Proteomes" id="UP000298663">
    <property type="component" value="Unassembled WGS sequence"/>
</dbReference>
<dbReference type="EMBL" id="AZBU02000002">
    <property type="protein sequence ID" value="TKR95161.1"/>
    <property type="molecule type" value="Genomic_DNA"/>
</dbReference>
<keyword evidence="2" id="KW-1133">Transmembrane helix</keyword>
<evidence type="ECO:0000256" key="1">
    <source>
        <dbReference type="SAM" id="MobiDB-lite"/>
    </source>
</evidence>
<reference evidence="3 4" key="1">
    <citation type="journal article" date="2015" name="Genome Biol.">
        <title>Comparative genomics of Steinernema reveals deeply conserved gene regulatory networks.</title>
        <authorList>
            <person name="Dillman A.R."/>
            <person name="Macchietto M."/>
            <person name="Porter C.F."/>
            <person name="Rogers A."/>
            <person name="Williams B."/>
            <person name="Antoshechkin I."/>
            <person name="Lee M.M."/>
            <person name="Goodwin Z."/>
            <person name="Lu X."/>
            <person name="Lewis E.E."/>
            <person name="Goodrich-Blair H."/>
            <person name="Stock S.P."/>
            <person name="Adams B.J."/>
            <person name="Sternberg P.W."/>
            <person name="Mortazavi A."/>
        </authorList>
    </citation>
    <scope>NUCLEOTIDE SEQUENCE [LARGE SCALE GENOMIC DNA]</scope>
    <source>
        <strain evidence="3 4">ALL</strain>
    </source>
</reference>
<feature type="transmembrane region" description="Helical" evidence="2">
    <location>
        <begin position="34"/>
        <end position="57"/>
    </location>
</feature>
<evidence type="ECO:0000313" key="4">
    <source>
        <dbReference type="Proteomes" id="UP000298663"/>
    </source>
</evidence>
<dbReference type="AlphaFoldDB" id="A0A4U5PFY0"/>
<name>A0A4U5PFY0_STECR</name>
<comment type="caution">
    <text evidence="3">The sequence shown here is derived from an EMBL/GenBank/DDBJ whole genome shotgun (WGS) entry which is preliminary data.</text>
</comment>
<gene>
    <name evidence="3" type="ORF">L596_009364</name>
</gene>
<accession>A0A4U5PFY0</accession>
<feature type="region of interest" description="Disordered" evidence="1">
    <location>
        <begin position="68"/>
        <end position="90"/>
    </location>
</feature>
<reference evidence="3 4" key="2">
    <citation type="journal article" date="2019" name="G3 (Bethesda)">
        <title>Hybrid Assembly of the Genome of the Entomopathogenic Nematode Steinernema carpocapsae Identifies the X-Chromosome.</title>
        <authorList>
            <person name="Serra L."/>
            <person name="Macchietto M."/>
            <person name="Macias-Munoz A."/>
            <person name="McGill C.J."/>
            <person name="Rodriguez I.M."/>
            <person name="Rodriguez B."/>
            <person name="Murad R."/>
            <person name="Mortazavi A."/>
        </authorList>
    </citation>
    <scope>NUCLEOTIDE SEQUENCE [LARGE SCALE GENOMIC DNA]</scope>
    <source>
        <strain evidence="3 4">ALL</strain>
    </source>
</reference>
<evidence type="ECO:0000256" key="2">
    <source>
        <dbReference type="SAM" id="Phobius"/>
    </source>
</evidence>
<proteinExistence type="predicted"/>
<organism evidence="3 4">
    <name type="scientific">Steinernema carpocapsae</name>
    <name type="common">Entomopathogenic nematode</name>
    <dbReference type="NCBI Taxonomy" id="34508"/>
    <lineage>
        <taxon>Eukaryota</taxon>
        <taxon>Metazoa</taxon>
        <taxon>Ecdysozoa</taxon>
        <taxon>Nematoda</taxon>
        <taxon>Chromadorea</taxon>
        <taxon>Rhabditida</taxon>
        <taxon>Tylenchina</taxon>
        <taxon>Panagrolaimomorpha</taxon>
        <taxon>Strongyloidoidea</taxon>
        <taxon>Steinernematidae</taxon>
        <taxon>Steinernema</taxon>
    </lineage>
</organism>
<evidence type="ECO:0000313" key="3">
    <source>
        <dbReference type="EMBL" id="TKR95161.1"/>
    </source>
</evidence>
<sequence length="90" mass="9893">MDRLDSAAFSTAHVQGFVGSSSGRQKSSETTTGMWVISITLMVIILIVILIAAGCGLRHWYYARKKTANEPKEETDAEAAKNTFSKEKLK</sequence>